<gene>
    <name evidence="3" type="ORF">PISL3812_05358</name>
</gene>
<feature type="compositionally biased region" description="Low complexity" evidence="1">
    <location>
        <begin position="430"/>
        <end position="442"/>
    </location>
</feature>
<dbReference type="PANTHER" id="PTHR36102:SF1">
    <property type="entry name" value="YDR124W-LIKE HELICAL BUNDLE DOMAIN-CONTAINING PROTEIN"/>
    <property type="match status" value="1"/>
</dbReference>
<dbReference type="Proteomes" id="UP000054383">
    <property type="component" value="Unassembled WGS sequence"/>
</dbReference>
<dbReference type="STRING" id="28573.A0A0U1LYB6"/>
<feature type="region of interest" description="Disordered" evidence="1">
    <location>
        <begin position="337"/>
        <end position="425"/>
    </location>
</feature>
<feature type="compositionally biased region" description="Basic and acidic residues" evidence="1">
    <location>
        <begin position="369"/>
        <end position="379"/>
    </location>
</feature>
<keyword evidence="4" id="KW-1185">Reference proteome</keyword>
<dbReference type="AlphaFoldDB" id="A0A0U1LYB6"/>
<protein>
    <recommendedName>
        <fullName evidence="2">Subtelomeric hrmA-associated cluster protein AFUB-079030/YDR124W-like helical bundle domain-containing protein</fullName>
    </recommendedName>
</protein>
<dbReference type="Pfam" id="PF11001">
    <property type="entry name" value="AFUB_07903_YDR124W_hel"/>
    <property type="match status" value="1"/>
</dbReference>
<reference evidence="3 4" key="1">
    <citation type="submission" date="2015-04" db="EMBL/GenBank/DDBJ databases">
        <authorList>
            <person name="Syromyatnikov M.Y."/>
            <person name="Popov V.N."/>
        </authorList>
    </citation>
    <scope>NUCLEOTIDE SEQUENCE [LARGE SCALE GENOMIC DNA]</scope>
    <source>
        <strain evidence="3">WF-38-12</strain>
    </source>
</reference>
<dbReference type="OrthoDB" id="5338458at2759"/>
<feature type="region of interest" description="Disordered" evidence="1">
    <location>
        <begin position="220"/>
        <end position="247"/>
    </location>
</feature>
<feature type="domain" description="Subtelomeric hrmA-associated cluster protein AFUB-079030/YDR124W-like helical bundle" evidence="2">
    <location>
        <begin position="177"/>
        <end position="313"/>
    </location>
</feature>
<organism evidence="3 4">
    <name type="scientific">Talaromyces islandicus</name>
    <name type="common">Penicillium islandicum</name>
    <dbReference type="NCBI Taxonomy" id="28573"/>
    <lineage>
        <taxon>Eukaryota</taxon>
        <taxon>Fungi</taxon>
        <taxon>Dikarya</taxon>
        <taxon>Ascomycota</taxon>
        <taxon>Pezizomycotina</taxon>
        <taxon>Eurotiomycetes</taxon>
        <taxon>Eurotiomycetidae</taxon>
        <taxon>Eurotiales</taxon>
        <taxon>Trichocomaceae</taxon>
        <taxon>Talaromyces</taxon>
        <taxon>Talaromyces sect. Islandici</taxon>
    </lineage>
</organism>
<feature type="region of interest" description="Disordered" evidence="1">
    <location>
        <begin position="430"/>
        <end position="449"/>
    </location>
</feature>
<feature type="compositionally biased region" description="Polar residues" evidence="1">
    <location>
        <begin position="383"/>
        <end position="398"/>
    </location>
</feature>
<sequence length="493" mass="54804">MAGVGDPLPLDRAQGHAMLSYNNAAVSPHESVHEISTTQSTVSTPYPHFAMIYSNHDGNVAFETSPSLAESASIVFTPELQDRFAQLVSLRSPTMSMLLGPDRTRRMSTFPGATGRTRHGMPWSPMNVNSASFIHWQLSPNRHNRRNGRRRGAYPSAITDQGSDAFTLPPSGSVIRVDDEQRLKKYYEKAFESFQQLNCRIIAKAFIKVVEPRKQVNYPYNGRRSSPGSDPEIQPDPEMTKPPWWPAGVKHKEPDHLLKGERIKLLVHLLRNLGESHDITAEKLREAGQDVRRSISPPERLQILDEVYSVRHMEERYLRGDISADVLIPIAQVHLTGPDFDSDMIGPEDSQSRAGEDTWMTESFSSSSEGRRDSTKTPDSHVPYNNPNPMAHQPQQQLSMTLPNSPNTSSTPASSLDSSITYSPREYTSSASSSVMSQEAPSHSVGIVHQSQRPGLTNYLAQPLMAPVSTPATTNVLWNSSLHAPVPPYQHPY</sequence>
<evidence type="ECO:0000313" key="4">
    <source>
        <dbReference type="Proteomes" id="UP000054383"/>
    </source>
</evidence>
<dbReference type="EMBL" id="CVMT01000004">
    <property type="protein sequence ID" value="CRG88329.1"/>
    <property type="molecule type" value="Genomic_DNA"/>
</dbReference>
<evidence type="ECO:0000256" key="1">
    <source>
        <dbReference type="SAM" id="MobiDB-lite"/>
    </source>
</evidence>
<proteinExistence type="predicted"/>
<dbReference type="InterPro" id="IPR047092">
    <property type="entry name" value="AFUB_07903/YDR124W-like_hel"/>
</dbReference>
<evidence type="ECO:0000259" key="2">
    <source>
        <dbReference type="Pfam" id="PF11001"/>
    </source>
</evidence>
<feature type="compositionally biased region" description="Low complexity" evidence="1">
    <location>
        <begin position="399"/>
        <end position="421"/>
    </location>
</feature>
<dbReference type="OMA" id="PWWPAGV"/>
<dbReference type="InterPro" id="IPR021264">
    <property type="entry name" value="AFUB_079030/YDR124W-like"/>
</dbReference>
<accession>A0A0U1LYB6</accession>
<dbReference type="PANTHER" id="PTHR36102">
    <property type="entry name" value="CHROMOSOME 10, WHOLE GENOME SHOTGUN SEQUENCE"/>
    <property type="match status" value="1"/>
</dbReference>
<evidence type="ECO:0000313" key="3">
    <source>
        <dbReference type="EMBL" id="CRG88329.1"/>
    </source>
</evidence>
<name>A0A0U1LYB6_TALIS</name>